<proteinExistence type="predicted"/>
<dbReference type="Proteomes" id="UP001497472">
    <property type="component" value="Unassembled WGS sequence"/>
</dbReference>
<organism evidence="1 2">
    <name type="scientific">Leptosia nina</name>
    <dbReference type="NCBI Taxonomy" id="320188"/>
    <lineage>
        <taxon>Eukaryota</taxon>
        <taxon>Metazoa</taxon>
        <taxon>Ecdysozoa</taxon>
        <taxon>Arthropoda</taxon>
        <taxon>Hexapoda</taxon>
        <taxon>Insecta</taxon>
        <taxon>Pterygota</taxon>
        <taxon>Neoptera</taxon>
        <taxon>Endopterygota</taxon>
        <taxon>Lepidoptera</taxon>
        <taxon>Glossata</taxon>
        <taxon>Ditrysia</taxon>
        <taxon>Papilionoidea</taxon>
        <taxon>Pieridae</taxon>
        <taxon>Pierinae</taxon>
        <taxon>Leptosia</taxon>
    </lineage>
</organism>
<sequence length="148" mass="17032">MCGSIIPLLIRAALCDEETKRGPRDTGTRQERSLGGEKTQCDRRCFWFNCAQFVRRLRRVNEELRHAGRGKGIRAAHDLHRADASGQKEYDRFAMSAAAWMANRARWRPTTVERVVVRDVFSAEKSVRVEARRRQPCSEDLGSFECSF</sequence>
<gene>
    <name evidence="1" type="ORF">LNINA_LOCUS864</name>
</gene>
<evidence type="ECO:0000313" key="2">
    <source>
        <dbReference type="Proteomes" id="UP001497472"/>
    </source>
</evidence>
<accession>A0AAV1IXI9</accession>
<keyword evidence="2" id="KW-1185">Reference proteome</keyword>
<dbReference type="EMBL" id="CAVLEF010000001">
    <property type="protein sequence ID" value="CAK1540843.1"/>
    <property type="molecule type" value="Genomic_DNA"/>
</dbReference>
<name>A0AAV1IXI9_9NEOP</name>
<reference evidence="1 2" key="1">
    <citation type="submission" date="2023-11" db="EMBL/GenBank/DDBJ databases">
        <authorList>
            <person name="Okamura Y."/>
        </authorList>
    </citation>
    <scope>NUCLEOTIDE SEQUENCE [LARGE SCALE GENOMIC DNA]</scope>
</reference>
<protein>
    <submittedName>
        <fullName evidence="1">Uncharacterized protein</fullName>
    </submittedName>
</protein>
<comment type="caution">
    <text evidence="1">The sequence shown here is derived from an EMBL/GenBank/DDBJ whole genome shotgun (WGS) entry which is preliminary data.</text>
</comment>
<evidence type="ECO:0000313" key="1">
    <source>
        <dbReference type="EMBL" id="CAK1540843.1"/>
    </source>
</evidence>
<dbReference type="AlphaFoldDB" id="A0AAV1IXI9"/>